<name>A0ABT8HAE6_MYCAO</name>
<dbReference type="Proteomes" id="UP001172687">
    <property type="component" value="Unassembled WGS sequence"/>
</dbReference>
<gene>
    <name evidence="5" type="ORF">QYF68_07805</name>
</gene>
<dbReference type="InterPro" id="IPR036928">
    <property type="entry name" value="AS_sf"/>
</dbReference>
<evidence type="ECO:0000256" key="3">
    <source>
        <dbReference type="ARBA" id="ARBA00012922"/>
    </source>
</evidence>
<dbReference type="EMBL" id="JAUHTC010000033">
    <property type="protein sequence ID" value="MDN4517735.1"/>
    <property type="molecule type" value="Genomic_DNA"/>
</dbReference>
<dbReference type="SUPFAM" id="SSF75304">
    <property type="entry name" value="Amidase signature (AS) enzymes"/>
    <property type="match status" value="1"/>
</dbReference>
<feature type="domain" description="Amidase" evidence="4">
    <location>
        <begin position="30"/>
        <end position="442"/>
    </location>
</feature>
<comment type="similarity">
    <text evidence="2">Belongs to the amidase family.</text>
</comment>
<organism evidence="5 6">
    <name type="scientific">Mycolicibacterium austroafricanum</name>
    <name type="common">Mycobacterium austroafricanum</name>
    <dbReference type="NCBI Taxonomy" id="39687"/>
    <lineage>
        <taxon>Bacteria</taxon>
        <taxon>Bacillati</taxon>
        <taxon>Actinomycetota</taxon>
        <taxon>Actinomycetes</taxon>
        <taxon>Mycobacteriales</taxon>
        <taxon>Mycobacteriaceae</taxon>
        <taxon>Mycolicibacterium</taxon>
    </lineage>
</organism>
<protein>
    <recommendedName>
        <fullName evidence="3">amidase</fullName>
        <ecNumber evidence="3">3.5.1.4</ecNumber>
    </recommendedName>
</protein>
<evidence type="ECO:0000313" key="6">
    <source>
        <dbReference type="Proteomes" id="UP001172687"/>
    </source>
</evidence>
<dbReference type="EC" id="3.5.1.4" evidence="3"/>
<dbReference type="PROSITE" id="PS00571">
    <property type="entry name" value="AMIDASES"/>
    <property type="match status" value="1"/>
</dbReference>
<dbReference type="Pfam" id="PF01425">
    <property type="entry name" value="Amidase"/>
    <property type="match status" value="1"/>
</dbReference>
<evidence type="ECO:0000259" key="4">
    <source>
        <dbReference type="Pfam" id="PF01425"/>
    </source>
</evidence>
<dbReference type="PANTHER" id="PTHR11895">
    <property type="entry name" value="TRANSAMIDASE"/>
    <property type="match status" value="1"/>
</dbReference>
<reference evidence="5" key="1">
    <citation type="submission" date="2023-07" db="EMBL/GenBank/DDBJ databases">
        <title>Degradation of tert-butanol by M. austroafricanum TBA100.</title>
        <authorList>
            <person name="Helbich S."/>
            <person name="Vainshtein Y."/>
        </authorList>
    </citation>
    <scope>NUCLEOTIDE SEQUENCE</scope>
    <source>
        <strain evidence="5">TBA100</strain>
    </source>
</reference>
<proteinExistence type="inferred from homology"/>
<dbReference type="Gene3D" id="3.90.1300.10">
    <property type="entry name" value="Amidase signature (AS) domain"/>
    <property type="match status" value="1"/>
</dbReference>
<comment type="catalytic activity">
    <reaction evidence="1">
        <text>a monocarboxylic acid amide + H2O = a monocarboxylate + NH4(+)</text>
        <dbReference type="Rhea" id="RHEA:12020"/>
        <dbReference type="ChEBI" id="CHEBI:15377"/>
        <dbReference type="ChEBI" id="CHEBI:28938"/>
        <dbReference type="ChEBI" id="CHEBI:35757"/>
        <dbReference type="ChEBI" id="CHEBI:83628"/>
        <dbReference type="EC" id="3.5.1.4"/>
    </reaction>
</comment>
<sequence length="487" mass="50405">MASSADDVRDTGILGALARAQERGEVTAVELTQMSLDRVEAASHLNAVIRMDGERALGAAADIDRRRRRGEQLGALAGIPALVKDNMDVCGLPTTHGSRLCALDPPATDDDAAVARLRAAGAVIVGKTNLSEFAMEAISDNLVFGATHNPWRGGFSPGGSSGGSAAALASGLAPVATGTDGGGSVRIPASLCGLLGLKPTSGVTGARPARLPIELSSAGPMSSTVADLRILAELTLGPADGDPSCVYGPDRAGITRPVGTVFATSRVAGARPVDEAVESVFATAVEAFGRAVGREVRWLPPGVLGEGADEVWAAIYAPEDVFAVGSRRLRERYAMLDPRVREWVDRGLNSTLDGYLSARDARNEYVRRLDEMLDGANILLTPTVTAGPYPAGGAADAGELMPIDLFNTAALNLTGHPALTVPAGTVDAVPFGLQLVGPRGSDLWLIELAGAWERHQPWPLTAPGYDAFVPAAPSTQARTFAPRSATA</sequence>
<dbReference type="PANTHER" id="PTHR11895:SF7">
    <property type="entry name" value="GLUTAMYL-TRNA(GLN) AMIDOTRANSFERASE SUBUNIT A, MITOCHONDRIAL"/>
    <property type="match status" value="1"/>
</dbReference>
<dbReference type="InterPro" id="IPR000120">
    <property type="entry name" value="Amidase"/>
</dbReference>
<dbReference type="RefSeq" id="WP_208676162.1">
    <property type="nucleotide sequence ID" value="NZ_CP070380.1"/>
</dbReference>
<evidence type="ECO:0000256" key="1">
    <source>
        <dbReference type="ARBA" id="ARBA00001311"/>
    </source>
</evidence>
<accession>A0ABT8HAE6</accession>
<dbReference type="InterPro" id="IPR020556">
    <property type="entry name" value="Amidase_CS"/>
</dbReference>
<evidence type="ECO:0000256" key="2">
    <source>
        <dbReference type="ARBA" id="ARBA00009199"/>
    </source>
</evidence>
<keyword evidence="6" id="KW-1185">Reference proteome</keyword>
<dbReference type="InterPro" id="IPR023631">
    <property type="entry name" value="Amidase_dom"/>
</dbReference>
<evidence type="ECO:0000313" key="5">
    <source>
        <dbReference type="EMBL" id="MDN4517735.1"/>
    </source>
</evidence>
<comment type="caution">
    <text evidence="5">The sequence shown here is derived from an EMBL/GenBank/DDBJ whole genome shotgun (WGS) entry which is preliminary data.</text>
</comment>